<feature type="region of interest" description="Disordered" evidence="1">
    <location>
        <begin position="278"/>
        <end position="355"/>
    </location>
</feature>
<organism evidence="3 4">
    <name type="scientific">Cutaneotrichosporon oleaginosum</name>
    <dbReference type="NCBI Taxonomy" id="879819"/>
    <lineage>
        <taxon>Eukaryota</taxon>
        <taxon>Fungi</taxon>
        <taxon>Dikarya</taxon>
        <taxon>Basidiomycota</taxon>
        <taxon>Agaricomycotina</taxon>
        <taxon>Tremellomycetes</taxon>
        <taxon>Trichosporonales</taxon>
        <taxon>Trichosporonaceae</taxon>
        <taxon>Cutaneotrichosporon</taxon>
    </lineage>
</organism>
<dbReference type="RefSeq" id="XP_018278920.1">
    <property type="nucleotide sequence ID" value="XM_018423142.1"/>
</dbReference>
<reference evidence="3 4" key="1">
    <citation type="submission" date="2015-03" db="EMBL/GenBank/DDBJ databases">
        <title>Genomics and transcriptomics of the oil-accumulating basidiomycete yeast T. oleaginosus allow insights into substrate utilization and the diverse evolutionary trajectories of mating systems in fungi.</title>
        <authorList>
            <consortium name="DOE Joint Genome Institute"/>
            <person name="Kourist R."/>
            <person name="Kracht O."/>
            <person name="Bracharz F."/>
            <person name="Lipzen A."/>
            <person name="Nolan M."/>
            <person name="Ohm R."/>
            <person name="Grigoriev I."/>
            <person name="Sun S."/>
            <person name="Heitman J."/>
            <person name="Bruck T."/>
            <person name="Nowrousian M."/>
        </authorList>
    </citation>
    <scope>NUCLEOTIDE SEQUENCE [LARGE SCALE GENOMIC DNA]</scope>
    <source>
        <strain evidence="3 4">IBC0246</strain>
    </source>
</reference>
<dbReference type="SUPFAM" id="SSF52949">
    <property type="entry name" value="Macro domain-like"/>
    <property type="match status" value="1"/>
</dbReference>
<evidence type="ECO:0000313" key="3">
    <source>
        <dbReference type="EMBL" id="KLT42429.1"/>
    </source>
</evidence>
<name>A0A0J1B466_9TREE</name>
<proteinExistence type="predicted"/>
<feature type="domain" description="Microbial-type PARG catalytic" evidence="2">
    <location>
        <begin position="15"/>
        <end position="161"/>
    </location>
</feature>
<dbReference type="InterPro" id="IPR043472">
    <property type="entry name" value="Macro_dom-like"/>
</dbReference>
<feature type="compositionally biased region" description="Basic and acidic residues" evidence="1">
    <location>
        <begin position="322"/>
        <end position="333"/>
    </location>
</feature>
<keyword evidence="4" id="KW-1185">Reference proteome</keyword>
<dbReference type="Gene3D" id="3.40.220.10">
    <property type="entry name" value="Leucine Aminopeptidase, subunit E, domain 1"/>
    <property type="match status" value="1"/>
</dbReference>
<dbReference type="NCBIfam" id="TIGR02452">
    <property type="entry name" value="TIGR02452 family protein"/>
    <property type="match status" value="1"/>
</dbReference>
<dbReference type="STRING" id="879819.A0A0J1B466"/>
<dbReference type="PANTHER" id="PTHR35596:SF1">
    <property type="entry name" value="MICROBIAL-TYPE PARG CATALYTIC DOMAIN-CONTAINING PROTEIN"/>
    <property type="match status" value="1"/>
</dbReference>
<dbReference type="InterPro" id="IPR012664">
    <property type="entry name" value="CHP02452"/>
</dbReference>
<dbReference type="PANTHER" id="PTHR35596">
    <property type="entry name" value="DUF2263 DOMAIN-CONTAINING PROTEIN"/>
    <property type="match status" value="1"/>
</dbReference>
<dbReference type="OrthoDB" id="2596346at2759"/>
<evidence type="ECO:0000256" key="1">
    <source>
        <dbReference type="SAM" id="MobiDB-lite"/>
    </source>
</evidence>
<dbReference type="InterPro" id="IPR019261">
    <property type="entry name" value="PARG_cat_microbial"/>
</dbReference>
<dbReference type="GeneID" id="28983745"/>
<sequence length="355" mass="37437">MSRTANKAFSSQNEAFIKQGWYPSPTTGRAVDLTSLVAAAKHAVTSYDVSATDRLLSAATSAPSPSLPTTLSVTAESSSAAAARLHALGAPRIAVLNFASARNPGGGYINGATAQEEDVCRSSALYTTLLQAPDFYAPHQKSDGRYSHRMVYSPAVPVFRDAAGALLPAPYTVDFITAAAPNAGALAKNHPHLLPQVSQILRERAARILALCAHHGARTLVLGAWGCGVFRNEPAEVARVFHDLLMPGGAFHGRFDAAVFAIYDRSKGQDVMRHFLKEFTGTAPPPPTNGRRRSSSPSKPDTPSQTTGGGEGPSRRVVPGSGDREASKPKQDKPAAPADGQAKITSFFQAKPRDG</sequence>
<dbReference type="EMBL" id="KQ087205">
    <property type="protein sequence ID" value="KLT42429.1"/>
    <property type="molecule type" value="Genomic_DNA"/>
</dbReference>
<dbReference type="Pfam" id="PF10021">
    <property type="entry name" value="PARG_cat_microb"/>
    <property type="match status" value="1"/>
</dbReference>
<evidence type="ECO:0000313" key="4">
    <source>
        <dbReference type="Proteomes" id="UP000053611"/>
    </source>
</evidence>
<evidence type="ECO:0000259" key="2">
    <source>
        <dbReference type="Pfam" id="PF10021"/>
    </source>
</evidence>
<accession>A0A0J1B466</accession>
<dbReference type="Proteomes" id="UP000053611">
    <property type="component" value="Unassembled WGS sequence"/>
</dbReference>
<protein>
    <recommendedName>
        <fullName evidence="2">Microbial-type PARG catalytic domain-containing protein</fullName>
    </recommendedName>
</protein>
<feature type="compositionally biased region" description="Polar residues" evidence="1">
    <location>
        <begin position="295"/>
        <end position="306"/>
    </location>
</feature>
<gene>
    <name evidence="3" type="ORF">CC85DRAFT_285526</name>
</gene>
<dbReference type="AlphaFoldDB" id="A0A0J1B466"/>